<dbReference type="GO" id="GO:0016020">
    <property type="term" value="C:membrane"/>
    <property type="evidence" value="ECO:0007669"/>
    <property type="project" value="InterPro"/>
</dbReference>
<dbReference type="PANTHER" id="PTHR35984">
    <property type="entry name" value="PERIPLASMIC SERINE PROTEASE"/>
    <property type="match status" value="1"/>
</dbReference>
<accession>A0A5K0U7Y2</accession>
<dbReference type="Gene3D" id="3.90.226.10">
    <property type="entry name" value="2-enoyl-CoA Hydratase, Chain A, domain 1"/>
    <property type="match status" value="1"/>
</dbReference>
<reference evidence="2 3" key="1">
    <citation type="submission" date="2018-10" db="EMBL/GenBank/DDBJ databases">
        <authorList>
            <consortium name="IHU Genomes"/>
        </authorList>
    </citation>
    <scope>NUCLEOTIDE SEQUENCE [LARGE SCALE GENOMIC DNA]</scope>
    <source>
        <strain evidence="2 3">A1</strain>
    </source>
</reference>
<dbReference type="Proteomes" id="UP000594342">
    <property type="component" value="Unassembled WGS sequence"/>
</dbReference>
<evidence type="ECO:0000313" key="2">
    <source>
        <dbReference type="EMBL" id="VBB17927.1"/>
    </source>
</evidence>
<feature type="compositionally biased region" description="Acidic residues" evidence="1">
    <location>
        <begin position="289"/>
        <end position="299"/>
    </location>
</feature>
<dbReference type="InterPro" id="IPR029045">
    <property type="entry name" value="ClpP/crotonase-like_dom_sf"/>
</dbReference>
<sequence>MADFIKNAIFGAPVDPVNYLNKQRIDLLEESSWFSSNAISYDRFLDAFEQTDKSQPLVVNIKTYGGRVTTFMPIARALSNYPQKTIAVIKRYACSGGSLLCLVCDEIVMTKDSMMGAINPYYLIPFTSRHVKKAEEALNMSWTKVLFDYVSDMEKSYVDTFKEMMLKKYSPTEIDEIIEFFLYKNDHNLGIYYDSLPECIKKRVRLVDEKGLTDAMTPTVDTSKFTQEEMLKRALISKYISNKNSQGDAKQGGPVPKFVVSPWSESSVKPDPNAHKFDITSDSGSESVSDAEDDNLSDIDETKKEPVEGK</sequence>
<dbReference type="EMBL" id="UPSH01000001">
    <property type="protein sequence ID" value="VBB17927.1"/>
    <property type="molecule type" value="Genomic_DNA"/>
</dbReference>
<keyword evidence="3" id="KW-1185">Reference proteome</keyword>
<name>A0A5K0U7Y2_9VIRU</name>
<dbReference type="PANTHER" id="PTHR35984:SF1">
    <property type="entry name" value="PERIPLASMIC SERINE PROTEASE"/>
    <property type="match status" value="1"/>
</dbReference>
<proteinExistence type="predicted"/>
<evidence type="ECO:0000256" key="1">
    <source>
        <dbReference type="SAM" id="MobiDB-lite"/>
    </source>
</evidence>
<evidence type="ECO:0000313" key="3">
    <source>
        <dbReference type="Proteomes" id="UP000594342"/>
    </source>
</evidence>
<dbReference type="InterPro" id="IPR002825">
    <property type="entry name" value="Pept_S49_ser-pept_pro"/>
</dbReference>
<gene>
    <name evidence="2" type="ORF">YASMINEVIRUS_390</name>
</gene>
<feature type="compositionally biased region" description="Basic and acidic residues" evidence="1">
    <location>
        <begin position="300"/>
        <end position="310"/>
    </location>
</feature>
<dbReference type="SUPFAM" id="SSF52096">
    <property type="entry name" value="ClpP/crotonase"/>
    <property type="match status" value="1"/>
</dbReference>
<feature type="region of interest" description="Disordered" evidence="1">
    <location>
        <begin position="245"/>
        <end position="310"/>
    </location>
</feature>
<comment type="caution">
    <text evidence="2">The sequence shown here is derived from an EMBL/GenBank/DDBJ whole genome shotgun (WGS) entry which is preliminary data.</text>
</comment>
<protein>
    <submittedName>
        <fullName evidence="2">Uncharacterized protein</fullName>
    </submittedName>
</protein>
<organism evidence="2 3">
    <name type="scientific">Yasminevirus sp. GU-2018</name>
    <dbReference type="NCBI Taxonomy" id="2420051"/>
    <lineage>
        <taxon>Viruses</taxon>
        <taxon>Varidnaviria</taxon>
        <taxon>Bamfordvirae</taxon>
        <taxon>Nucleocytoviricota</taxon>
        <taxon>Megaviricetes</taxon>
        <taxon>Imitervirales</taxon>
        <taxon>Mimiviridae</taxon>
        <taxon>Klosneuvirinae</taxon>
        <taxon>Yasminevirus</taxon>
        <taxon>Yasminevirus saudimassiliense</taxon>
    </lineage>
</organism>
<dbReference type="Pfam" id="PF01972">
    <property type="entry name" value="SDH_protease"/>
    <property type="match status" value="1"/>
</dbReference>